<evidence type="ECO:0000256" key="1">
    <source>
        <dbReference type="ARBA" id="ARBA00022603"/>
    </source>
</evidence>
<proteinExistence type="predicted"/>
<reference evidence="3 4" key="1">
    <citation type="submission" date="2024-08" db="EMBL/GenBank/DDBJ databases">
        <title>Gnathostoma spinigerum genome.</title>
        <authorList>
            <person name="Gonzalez-Bertolin B."/>
            <person name="Monzon S."/>
            <person name="Zaballos A."/>
            <person name="Jimenez P."/>
            <person name="Dekumyoy P."/>
            <person name="Varona S."/>
            <person name="Cuesta I."/>
            <person name="Sumanam S."/>
            <person name="Adisakwattana P."/>
            <person name="Gasser R.B."/>
            <person name="Hernandez-Gonzalez A."/>
            <person name="Young N.D."/>
            <person name="Perteguer M.J."/>
        </authorList>
    </citation>
    <scope>NUCLEOTIDE SEQUENCE [LARGE SCALE GENOMIC DNA]</scope>
    <source>
        <strain evidence="3">AL3</strain>
        <tissue evidence="3">Liver</tissue>
    </source>
</reference>
<name>A0ABD6ECJ1_9BILA</name>
<protein>
    <submittedName>
        <fullName evidence="3">Uncharacterized protein</fullName>
    </submittedName>
</protein>
<dbReference type="EMBL" id="JBGFUD010000687">
    <property type="protein sequence ID" value="MFH4975049.1"/>
    <property type="molecule type" value="Genomic_DNA"/>
</dbReference>
<sequence>MALNRMMHPRNPYKDKPPNFRALAEKYDDFRSHCSVGPDGKIYINFRDTDAVRALSRVLLHNDFGLTVELPPDCLVPRIPQKLNYVLWIDDLLKLNGITDNVTGIDIGTGASCVYALLGAKQCGWHFVATDADKFAFEVIEESYVILGLIYLVFAVYRIL</sequence>
<dbReference type="GO" id="GO:0008168">
    <property type="term" value="F:methyltransferase activity"/>
    <property type="evidence" value="ECO:0007669"/>
    <property type="project" value="UniProtKB-KW"/>
</dbReference>
<dbReference type="PANTHER" id="PTHR13393">
    <property type="entry name" value="SAM-DEPENDENT METHYLTRANSFERASE"/>
    <property type="match status" value="1"/>
</dbReference>
<dbReference type="InterPro" id="IPR010286">
    <property type="entry name" value="METTL16/RlmF"/>
</dbReference>
<keyword evidence="1" id="KW-0489">Methyltransferase</keyword>
<evidence type="ECO:0000313" key="4">
    <source>
        <dbReference type="Proteomes" id="UP001608902"/>
    </source>
</evidence>
<accession>A0ABD6ECJ1</accession>
<dbReference type="GO" id="GO:0032259">
    <property type="term" value="P:methylation"/>
    <property type="evidence" value="ECO:0007669"/>
    <property type="project" value="UniProtKB-KW"/>
</dbReference>
<dbReference type="SUPFAM" id="SSF53335">
    <property type="entry name" value="S-adenosyl-L-methionine-dependent methyltransferases"/>
    <property type="match status" value="1"/>
</dbReference>
<evidence type="ECO:0000256" key="2">
    <source>
        <dbReference type="ARBA" id="ARBA00022679"/>
    </source>
</evidence>
<dbReference type="Gene3D" id="3.40.50.150">
    <property type="entry name" value="Vaccinia Virus protein VP39"/>
    <property type="match status" value="1"/>
</dbReference>
<dbReference type="PANTHER" id="PTHR13393:SF0">
    <property type="entry name" value="RNA N6-ADENOSINE-METHYLTRANSFERASE METTL16"/>
    <property type="match status" value="1"/>
</dbReference>
<evidence type="ECO:0000313" key="3">
    <source>
        <dbReference type="EMBL" id="MFH4975049.1"/>
    </source>
</evidence>
<dbReference type="InterPro" id="IPR029063">
    <property type="entry name" value="SAM-dependent_MTases_sf"/>
</dbReference>
<dbReference type="AlphaFoldDB" id="A0ABD6ECJ1"/>
<keyword evidence="2" id="KW-0808">Transferase</keyword>
<gene>
    <name evidence="3" type="ORF">AB6A40_001758</name>
</gene>
<keyword evidence="4" id="KW-1185">Reference proteome</keyword>
<comment type="caution">
    <text evidence="3">The sequence shown here is derived from an EMBL/GenBank/DDBJ whole genome shotgun (WGS) entry which is preliminary data.</text>
</comment>
<organism evidence="3 4">
    <name type="scientific">Gnathostoma spinigerum</name>
    <dbReference type="NCBI Taxonomy" id="75299"/>
    <lineage>
        <taxon>Eukaryota</taxon>
        <taxon>Metazoa</taxon>
        <taxon>Ecdysozoa</taxon>
        <taxon>Nematoda</taxon>
        <taxon>Chromadorea</taxon>
        <taxon>Rhabditida</taxon>
        <taxon>Spirurina</taxon>
        <taxon>Gnathostomatomorpha</taxon>
        <taxon>Gnathostomatoidea</taxon>
        <taxon>Gnathostomatidae</taxon>
        <taxon>Gnathostoma</taxon>
    </lineage>
</organism>
<dbReference type="Proteomes" id="UP001608902">
    <property type="component" value="Unassembled WGS sequence"/>
</dbReference>
<dbReference type="Pfam" id="PF05971">
    <property type="entry name" value="Methyltransf_10"/>
    <property type="match status" value="1"/>
</dbReference>